<dbReference type="InterPro" id="IPR000843">
    <property type="entry name" value="HTH_LacI"/>
</dbReference>
<dbReference type="GO" id="GO:0000976">
    <property type="term" value="F:transcription cis-regulatory region binding"/>
    <property type="evidence" value="ECO:0007669"/>
    <property type="project" value="TreeGrafter"/>
</dbReference>
<organism evidence="5 6">
    <name type="scientific">Clostridium amylolyticum</name>
    <dbReference type="NCBI Taxonomy" id="1121298"/>
    <lineage>
        <taxon>Bacteria</taxon>
        <taxon>Bacillati</taxon>
        <taxon>Bacillota</taxon>
        <taxon>Clostridia</taxon>
        <taxon>Eubacteriales</taxon>
        <taxon>Clostridiaceae</taxon>
        <taxon>Clostridium</taxon>
    </lineage>
</organism>
<evidence type="ECO:0000256" key="3">
    <source>
        <dbReference type="ARBA" id="ARBA00023163"/>
    </source>
</evidence>
<dbReference type="PANTHER" id="PTHR30146">
    <property type="entry name" value="LACI-RELATED TRANSCRIPTIONAL REPRESSOR"/>
    <property type="match status" value="1"/>
</dbReference>
<reference evidence="5 6" key="1">
    <citation type="submission" date="2016-11" db="EMBL/GenBank/DDBJ databases">
        <authorList>
            <person name="Jaros S."/>
            <person name="Januszkiewicz K."/>
            <person name="Wedrychowicz H."/>
        </authorList>
    </citation>
    <scope>NUCLEOTIDE SEQUENCE [LARGE SCALE GENOMIC DNA]</scope>
    <source>
        <strain evidence="5 6">DSM 21864</strain>
    </source>
</reference>
<keyword evidence="2" id="KW-0238">DNA-binding</keyword>
<dbReference type="PROSITE" id="PS00356">
    <property type="entry name" value="HTH_LACI_1"/>
    <property type="match status" value="1"/>
</dbReference>
<keyword evidence="6" id="KW-1185">Reference proteome</keyword>
<dbReference type="Pfam" id="PF13377">
    <property type="entry name" value="Peripla_BP_3"/>
    <property type="match status" value="1"/>
</dbReference>
<dbReference type="Gene3D" id="3.40.50.2300">
    <property type="match status" value="2"/>
</dbReference>
<feature type="domain" description="HTH lacI-type" evidence="4">
    <location>
        <begin position="2"/>
        <end position="58"/>
    </location>
</feature>
<dbReference type="CDD" id="cd01392">
    <property type="entry name" value="HTH_LacI"/>
    <property type="match status" value="1"/>
</dbReference>
<dbReference type="RefSeq" id="WP_073006107.1">
    <property type="nucleotide sequence ID" value="NZ_FQZO01000002.1"/>
</dbReference>
<proteinExistence type="predicted"/>
<accession>A0A1M6FRZ7</accession>
<evidence type="ECO:0000313" key="6">
    <source>
        <dbReference type="Proteomes" id="UP000184080"/>
    </source>
</evidence>
<dbReference type="PRINTS" id="PR00036">
    <property type="entry name" value="HTHLACI"/>
</dbReference>
<dbReference type="Gene3D" id="1.10.260.40">
    <property type="entry name" value="lambda repressor-like DNA-binding domains"/>
    <property type="match status" value="1"/>
</dbReference>
<keyword evidence="1" id="KW-0805">Transcription regulation</keyword>
<dbReference type="InterPro" id="IPR028082">
    <property type="entry name" value="Peripla_BP_I"/>
</dbReference>
<dbReference type="InterPro" id="IPR046335">
    <property type="entry name" value="LacI/GalR-like_sensor"/>
</dbReference>
<name>A0A1M6FRZ7_9CLOT</name>
<dbReference type="SUPFAM" id="SSF53822">
    <property type="entry name" value="Periplasmic binding protein-like I"/>
    <property type="match status" value="1"/>
</dbReference>
<dbReference type="SMART" id="SM00354">
    <property type="entry name" value="HTH_LACI"/>
    <property type="match status" value="1"/>
</dbReference>
<dbReference type="CDD" id="cd01544">
    <property type="entry name" value="PBP1_GalR"/>
    <property type="match status" value="1"/>
</dbReference>
<evidence type="ECO:0000256" key="2">
    <source>
        <dbReference type="ARBA" id="ARBA00023125"/>
    </source>
</evidence>
<dbReference type="STRING" id="1121298.SAMN05444401_2052"/>
<dbReference type="Pfam" id="PF00356">
    <property type="entry name" value="LacI"/>
    <property type="match status" value="1"/>
</dbReference>
<evidence type="ECO:0000313" key="5">
    <source>
        <dbReference type="EMBL" id="SHJ00462.1"/>
    </source>
</evidence>
<dbReference type="PROSITE" id="PS50932">
    <property type="entry name" value="HTH_LACI_2"/>
    <property type="match status" value="1"/>
</dbReference>
<dbReference type="Proteomes" id="UP000184080">
    <property type="component" value="Unassembled WGS sequence"/>
</dbReference>
<dbReference type="InterPro" id="IPR010982">
    <property type="entry name" value="Lambda_DNA-bd_dom_sf"/>
</dbReference>
<dbReference type="EMBL" id="FQZO01000002">
    <property type="protein sequence ID" value="SHJ00462.1"/>
    <property type="molecule type" value="Genomic_DNA"/>
</dbReference>
<keyword evidence="3" id="KW-0804">Transcription</keyword>
<dbReference type="OrthoDB" id="43195at2"/>
<sequence>MATIRDIAERAGVSLSTVSRVLNYDETLNVADGTRKKIFEIAQELEYVTAKHRKNKKKQLKIGIIKGYSDVVEMEDTYYLFISHSIEQLLEEENIEFINISKEESSDRVKELDGIIAIGGFTDIEMNNLRSWQCNMVFVDYSPEEEDFDCVVVDIKKAVKKALNYLVSLGHKSIGFIGGRDVTEIIREEDKDSRERYYYEYMKSNSMLNEDFVRIGSFTPASGYNLMKEILNTGKYPTAFFIANDSMAIGAYKAIMERELKIPDDISIIGFNDISTAQYIVPPLTTVKIYTDFMSETAVELILDRIKNEDKICKRVVLPTKLVIRDSCRNIKNG</sequence>
<protein>
    <submittedName>
        <fullName evidence="5">Transcriptional regulator, LacI family</fullName>
    </submittedName>
</protein>
<dbReference type="SUPFAM" id="SSF47413">
    <property type="entry name" value="lambda repressor-like DNA-binding domains"/>
    <property type="match status" value="1"/>
</dbReference>
<dbReference type="GO" id="GO:0003700">
    <property type="term" value="F:DNA-binding transcription factor activity"/>
    <property type="evidence" value="ECO:0007669"/>
    <property type="project" value="TreeGrafter"/>
</dbReference>
<evidence type="ECO:0000259" key="4">
    <source>
        <dbReference type="PROSITE" id="PS50932"/>
    </source>
</evidence>
<dbReference type="AlphaFoldDB" id="A0A1M6FRZ7"/>
<gene>
    <name evidence="5" type="ORF">SAMN05444401_2052</name>
</gene>
<dbReference type="PANTHER" id="PTHR30146:SF149">
    <property type="entry name" value="HTH-TYPE TRANSCRIPTIONAL REGULATOR EBGR"/>
    <property type="match status" value="1"/>
</dbReference>
<evidence type="ECO:0000256" key="1">
    <source>
        <dbReference type="ARBA" id="ARBA00023015"/>
    </source>
</evidence>